<feature type="transmembrane region" description="Helical" evidence="1">
    <location>
        <begin position="57"/>
        <end position="79"/>
    </location>
</feature>
<protein>
    <recommendedName>
        <fullName evidence="4">DUF2029 domain-containing protein</fullName>
    </recommendedName>
</protein>
<organism evidence="2 3">
    <name type="scientific">Nocardioides vastitatis</name>
    <dbReference type="NCBI Taxonomy" id="2568655"/>
    <lineage>
        <taxon>Bacteria</taxon>
        <taxon>Bacillati</taxon>
        <taxon>Actinomycetota</taxon>
        <taxon>Actinomycetes</taxon>
        <taxon>Propionibacteriales</taxon>
        <taxon>Nocardioidaceae</taxon>
        <taxon>Nocardioides</taxon>
    </lineage>
</organism>
<dbReference type="Proteomes" id="UP001596072">
    <property type="component" value="Unassembled WGS sequence"/>
</dbReference>
<name>A0ABW0ZAR0_9ACTN</name>
<accession>A0ABW0ZAR0</accession>
<keyword evidence="1" id="KW-0472">Membrane</keyword>
<feature type="transmembrane region" description="Helical" evidence="1">
    <location>
        <begin position="12"/>
        <end position="37"/>
    </location>
</feature>
<dbReference type="RefSeq" id="WP_136431738.1">
    <property type="nucleotide sequence ID" value="NZ_JBHSNS010000001.1"/>
</dbReference>
<keyword evidence="3" id="KW-1185">Reference proteome</keyword>
<proteinExistence type="predicted"/>
<comment type="caution">
    <text evidence="2">The sequence shown here is derived from an EMBL/GenBank/DDBJ whole genome shotgun (WGS) entry which is preliminary data.</text>
</comment>
<evidence type="ECO:0000256" key="1">
    <source>
        <dbReference type="SAM" id="Phobius"/>
    </source>
</evidence>
<keyword evidence="1" id="KW-0812">Transmembrane</keyword>
<evidence type="ECO:0008006" key="4">
    <source>
        <dbReference type="Google" id="ProtNLM"/>
    </source>
</evidence>
<evidence type="ECO:0000313" key="2">
    <source>
        <dbReference type="EMBL" id="MFC5728084.1"/>
    </source>
</evidence>
<evidence type="ECO:0000313" key="3">
    <source>
        <dbReference type="Proteomes" id="UP001596072"/>
    </source>
</evidence>
<keyword evidence="1" id="KW-1133">Transmembrane helix</keyword>
<reference evidence="3" key="1">
    <citation type="journal article" date="2019" name="Int. J. Syst. Evol. Microbiol.">
        <title>The Global Catalogue of Microorganisms (GCM) 10K type strain sequencing project: providing services to taxonomists for standard genome sequencing and annotation.</title>
        <authorList>
            <consortium name="The Broad Institute Genomics Platform"/>
            <consortium name="The Broad Institute Genome Sequencing Center for Infectious Disease"/>
            <person name="Wu L."/>
            <person name="Ma J."/>
        </authorList>
    </citation>
    <scope>NUCLEOTIDE SEQUENCE [LARGE SCALE GENOMIC DNA]</scope>
    <source>
        <strain evidence="3">YIM 94188</strain>
    </source>
</reference>
<sequence>MGLLRWRTTLPRWAVLAAAAGVWFAGATAWALSTFVVAAAKGTTNAHFDDLFFNSPWVLWGMAVKSLLCFPALLGLAIAGWRQRSISRPAAVALGLAAVLSLWPPYPPGLIVASIGFALIARRP</sequence>
<dbReference type="EMBL" id="JBHSNS010000001">
    <property type="protein sequence ID" value="MFC5728084.1"/>
    <property type="molecule type" value="Genomic_DNA"/>
</dbReference>
<feature type="transmembrane region" description="Helical" evidence="1">
    <location>
        <begin position="91"/>
        <end position="121"/>
    </location>
</feature>
<gene>
    <name evidence="2" type="ORF">ACFPQB_04095</name>
</gene>